<evidence type="ECO:0000313" key="2">
    <source>
        <dbReference type="Proteomes" id="UP000005056"/>
    </source>
</evidence>
<dbReference type="EMBL" id="ADWQ01000011">
    <property type="protein sequence ID" value="EFU35245.1"/>
    <property type="molecule type" value="Genomic_DNA"/>
</dbReference>
<organism evidence="1 2">
    <name type="scientific">Escherichia coli MS 85-1</name>
    <dbReference type="NCBI Taxonomy" id="679202"/>
    <lineage>
        <taxon>Bacteria</taxon>
        <taxon>Pseudomonadati</taxon>
        <taxon>Pseudomonadota</taxon>
        <taxon>Gammaproteobacteria</taxon>
        <taxon>Enterobacterales</taxon>
        <taxon>Enterobacteriaceae</taxon>
        <taxon>Escherichia</taxon>
    </lineage>
</organism>
<evidence type="ECO:0000313" key="1">
    <source>
        <dbReference type="EMBL" id="EFU35245.1"/>
    </source>
</evidence>
<dbReference type="Proteomes" id="UP000005056">
    <property type="component" value="Unassembled WGS sequence"/>
</dbReference>
<accession>A0AAN3M9N5</accession>
<sequence length="50" mass="6003">METSLCGPTPTNTIFYDLFFLDRMPYSMAGYKHWLLTESMYCNVYIFNYL</sequence>
<reference evidence="1 2" key="1">
    <citation type="submission" date="2010-09" db="EMBL/GenBank/DDBJ databases">
        <authorList>
            <person name="Weinstock G."/>
            <person name="Sodergren E."/>
            <person name="Clifton S."/>
            <person name="Fulton L."/>
            <person name="Fulton B."/>
            <person name="Courtney L."/>
            <person name="Fronick C."/>
            <person name="Harrison M."/>
            <person name="Strong C."/>
            <person name="Farmer C."/>
            <person name="Delahaunty K."/>
            <person name="Markovic C."/>
            <person name="Hall O."/>
            <person name="Minx P."/>
            <person name="Tomlinson C."/>
            <person name="Mitreva M."/>
            <person name="Hou S."/>
            <person name="Chen J."/>
            <person name="Wollam A."/>
            <person name="Pepin K.H."/>
            <person name="Johnson M."/>
            <person name="Bhonagiri V."/>
            <person name="Zhang X."/>
            <person name="Suruliraj S."/>
            <person name="Warren W."/>
            <person name="Chinwalla A."/>
            <person name="Mardis E.R."/>
            <person name="Wilson R.K."/>
        </authorList>
    </citation>
    <scope>NUCLEOTIDE SEQUENCE [LARGE SCALE GENOMIC DNA]</scope>
    <source>
        <strain evidence="1 2">MS 85-1</strain>
    </source>
</reference>
<gene>
    <name evidence="1" type="ORF">HMPREF9350_02989</name>
</gene>
<dbReference type="AlphaFoldDB" id="A0AAN3M9N5"/>
<protein>
    <submittedName>
        <fullName evidence="1">Uncharacterized protein</fullName>
    </submittedName>
</protein>
<comment type="caution">
    <text evidence="1">The sequence shown here is derived from an EMBL/GenBank/DDBJ whole genome shotgun (WGS) entry which is preliminary data.</text>
</comment>
<name>A0AAN3M9N5_ECOLX</name>
<proteinExistence type="predicted"/>